<evidence type="ECO:0000313" key="1">
    <source>
        <dbReference type="EMBL" id="PJE68952.1"/>
    </source>
</evidence>
<sequence length="162" mass="18931">MTDLHQTSKYACYLQSQNWLVKKIGDTFIFIRKIPLTPFSIIKIQRPEKIPLATISQLAKKYRAITTYLEPLTVKQAALAFQHGFRLKKSAFLPTKTIELDLTQSEEKILKQMKKDARYALRRVPLPIHQVTNLAAFHHMWKKTTGWQRWAPSLKSLKNLKK</sequence>
<protein>
    <submittedName>
        <fullName evidence="1">Uncharacterized protein</fullName>
    </submittedName>
</protein>
<organism evidence="1 2">
    <name type="scientific">Candidatus Shapirobacteria bacterium CG10_big_fil_rev_8_21_14_0_10_38_14</name>
    <dbReference type="NCBI Taxonomy" id="1974483"/>
    <lineage>
        <taxon>Bacteria</taxon>
        <taxon>Candidatus Shapironibacteriota</taxon>
    </lineage>
</organism>
<gene>
    <name evidence="1" type="ORF">COU96_02425</name>
</gene>
<dbReference type="AlphaFoldDB" id="A0A2M8L563"/>
<dbReference type="EMBL" id="PFEL01000090">
    <property type="protein sequence ID" value="PJE68952.1"/>
    <property type="molecule type" value="Genomic_DNA"/>
</dbReference>
<evidence type="ECO:0000313" key="2">
    <source>
        <dbReference type="Proteomes" id="UP000229500"/>
    </source>
</evidence>
<name>A0A2M8L563_9BACT</name>
<reference evidence="2" key="1">
    <citation type="submission" date="2017-09" db="EMBL/GenBank/DDBJ databases">
        <title>Depth-based differentiation of microbial function through sediment-hosted aquifers and enrichment of novel symbionts in the deep terrestrial subsurface.</title>
        <authorList>
            <person name="Probst A.J."/>
            <person name="Ladd B."/>
            <person name="Jarett J.K."/>
            <person name="Geller-Mcgrath D.E."/>
            <person name="Sieber C.M.K."/>
            <person name="Emerson J.B."/>
            <person name="Anantharaman K."/>
            <person name="Thomas B.C."/>
            <person name="Malmstrom R."/>
            <person name="Stieglmeier M."/>
            <person name="Klingl A."/>
            <person name="Woyke T."/>
            <person name="Ryan C.M."/>
            <person name="Banfield J.F."/>
        </authorList>
    </citation>
    <scope>NUCLEOTIDE SEQUENCE [LARGE SCALE GENOMIC DNA]</scope>
</reference>
<comment type="caution">
    <text evidence="1">The sequence shown here is derived from an EMBL/GenBank/DDBJ whole genome shotgun (WGS) entry which is preliminary data.</text>
</comment>
<dbReference type="Proteomes" id="UP000229500">
    <property type="component" value="Unassembled WGS sequence"/>
</dbReference>
<dbReference type="Gene3D" id="3.40.630.30">
    <property type="match status" value="1"/>
</dbReference>
<accession>A0A2M8L563</accession>
<proteinExistence type="predicted"/>
<feature type="non-terminal residue" evidence="1">
    <location>
        <position position="162"/>
    </location>
</feature>